<comment type="caution">
    <text evidence="1">The sequence shown here is derived from an EMBL/GenBank/DDBJ whole genome shotgun (WGS) entry which is preliminary data.</text>
</comment>
<dbReference type="EMBL" id="JACHGY010000001">
    <property type="protein sequence ID" value="MBB6429122.1"/>
    <property type="molecule type" value="Genomic_DNA"/>
</dbReference>
<keyword evidence="2" id="KW-1185">Reference proteome</keyword>
<name>A0A7X0LJR6_9BACT</name>
<gene>
    <name evidence="1" type="ORF">HNQ40_000928</name>
</gene>
<evidence type="ECO:0000313" key="1">
    <source>
        <dbReference type="EMBL" id="MBB6429122.1"/>
    </source>
</evidence>
<sequence length="35" mass="3939">MHTRETYIWMIKPIAFGFIAGINEPVAGDVLLNYG</sequence>
<protein>
    <submittedName>
        <fullName evidence="1">Uncharacterized protein</fullName>
    </submittedName>
</protein>
<reference evidence="1 2" key="1">
    <citation type="submission" date="2020-08" db="EMBL/GenBank/DDBJ databases">
        <title>Genomic Encyclopedia of Type Strains, Phase IV (KMG-IV): sequencing the most valuable type-strain genomes for metagenomic binning, comparative biology and taxonomic classification.</title>
        <authorList>
            <person name="Goeker M."/>
        </authorList>
    </citation>
    <scope>NUCLEOTIDE SEQUENCE [LARGE SCALE GENOMIC DNA]</scope>
    <source>
        <strain evidence="1 2">DSM 103725</strain>
    </source>
</reference>
<proteinExistence type="predicted"/>
<organism evidence="1 2">
    <name type="scientific">Algisphaera agarilytica</name>
    <dbReference type="NCBI Taxonomy" id="1385975"/>
    <lineage>
        <taxon>Bacteria</taxon>
        <taxon>Pseudomonadati</taxon>
        <taxon>Planctomycetota</taxon>
        <taxon>Phycisphaerae</taxon>
        <taxon>Phycisphaerales</taxon>
        <taxon>Phycisphaeraceae</taxon>
        <taxon>Algisphaera</taxon>
    </lineage>
</organism>
<dbReference type="Proteomes" id="UP000541810">
    <property type="component" value="Unassembled WGS sequence"/>
</dbReference>
<evidence type="ECO:0000313" key="2">
    <source>
        <dbReference type="Proteomes" id="UP000541810"/>
    </source>
</evidence>
<accession>A0A7X0LJR6</accession>
<dbReference type="AlphaFoldDB" id="A0A7X0LJR6"/>